<evidence type="ECO:0000313" key="2">
    <source>
        <dbReference type="Proteomes" id="UP001370758"/>
    </source>
</evidence>
<sequence length="63" mass="7065">MKIKKKLLIADADAEKSGFIKEIWAQFIDFEVVSILTSSIPISHGFKINRSYAPTRRAPAQST</sequence>
<keyword evidence="2" id="KW-1185">Reference proteome</keyword>
<protein>
    <recommendedName>
        <fullName evidence="3">Toprim domain-containing protein</fullName>
    </recommendedName>
</protein>
<reference evidence="1 2" key="1">
    <citation type="submission" date="2023-08" db="EMBL/GenBank/DDBJ databases">
        <authorList>
            <person name="Palmer J.M."/>
        </authorList>
    </citation>
    <scope>NUCLEOTIDE SEQUENCE [LARGE SCALE GENOMIC DNA]</scope>
    <source>
        <strain evidence="1 2">TWF481</strain>
    </source>
</reference>
<comment type="caution">
    <text evidence="1">The sequence shown here is derived from an EMBL/GenBank/DDBJ whole genome shotgun (WGS) entry which is preliminary data.</text>
</comment>
<evidence type="ECO:0008006" key="3">
    <source>
        <dbReference type="Google" id="ProtNLM"/>
    </source>
</evidence>
<gene>
    <name evidence="1" type="ORF">TWF481_009670</name>
</gene>
<name>A0AAV9W5S2_9PEZI</name>
<proteinExistence type="predicted"/>
<dbReference type="AlphaFoldDB" id="A0AAV9W5S2"/>
<dbReference type="Proteomes" id="UP001370758">
    <property type="component" value="Unassembled WGS sequence"/>
</dbReference>
<dbReference type="EMBL" id="JAVHJL010000006">
    <property type="protein sequence ID" value="KAK6501849.1"/>
    <property type="molecule type" value="Genomic_DNA"/>
</dbReference>
<evidence type="ECO:0000313" key="1">
    <source>
        <dbReference type="EMBL" id="KAK6501849.1"/>
    </source>
</evidence>
<accession>A0AAV9W5S2</accession>
<organism evidence="1 2">
    <name type="scientific">Arthrobotrys musiformis</name>
    <dbReference type="NCBI Taxonomy" id="47236"/>
    <lineage>
        <taxon>Eukaryota</taxon>
        <taxon>Fungi</taxon>
        <taxon>Dikarya</taxon>
        <taxon>Ascomycota</taxon>
        <taxon>Pezizomycotina</taxon>
        <taxon>Orbiliomycetes</taxon>
        <taxon>Orbiliales</taxon>
        <taxon>Orbiliaceae</taxon>
        <taxon>Arthrobotrys</taxon>
    </lineage>
</organism>